<organism evidence="10 11">
    <name type="scientific">Emticicia soli</name>
    <dbReference type="NCBI Taxonomy" id="2027878"/>
    <lineage>
        <taxon>Bacteria</taxon>
        <taxon>Pseudomonadati</taxon>
        <taxon>Bacteroidota</taxon>
        <taxon>Cytophagia</taxon>
        <taxon>Cytophagales</taxon>
        <taxon>Leadbetterellaceae</taxon>
        <taxon>Emticicia</taxon>
    </lineage>
</organism>
<feature type="transmembrane region" description="Helical" evidence="8">
    <location>
        <begin position="78"/>
        <end position="98"/>
    </location>
</feature>
<dbReference type="NCBIfam" id="TIGR01272">
    <property type="entry name" value="gluP"/>
    <property type="match status" value="1"/>
</dbReference>
<dbReference type="PROSITE" id="PS50850">
    <property type="entry name" value="MFS"/>
    <property type="match status" value="1"/>
</dbReference>
<feature type="transmembrane region" description="Helical" evidence="8">
    <location>
        <begin position="47"/>
        <end position="71"/>
    </location>
</feature>
<feature type="transmembrane region" description="Helical" evidence="8">
    <location>
        <begin position="365"/>
        <end position="382"/>
    </location>
</feature>
<evidence type="ECO:0000256" key="1">
    <source>
        <dbReference type="ARBA" id="ARBA00003321"/>
    </source>
</evidence>
<dbReference type="Proteomes" id="UP001597510">
    <property type="component" value="Unassembled WGS sequence"/>
</dbReference>
<feature type="transmembrane region" description="Helical" evidence="8">
    <location>
        <begin position="235"/>
        <end position="259"/>
    </location>
</feature>
<evidence type="ECO:0000256" key="7">
    <source>
        <dbReference type="ARBA" id="ARBA00023136"/>
    </source>
</evidence>
<name>A0ABW5J427_9BACT</name>
<keyword evidence="7 8" id="KW-0472">Membrane</keyword>
<gene>
    <name evidence="10" type="ORF">ACFSR2_05925</name>
</gene>
<feature type="domain" description="Major facilitator superfamily (MFS) profile" evidence="9">
    <location>
        <begin position="9"/>
        <end position="417"/>
    </location>
</feature>
<keyword evidence="11" id="KW-1185">Reference proteome</keyword>
<evidence type="ECO:0000256" key="6">
    <source>
        <dbReference type="ARBA" id="ARBA00022989"/>
    </source>
</evidence>
<dbReference type="SUPFAM" id="SSF103473">
    <property type="entry name" value="MFS general substrate transporter"/>
    <property type="match status" value="1"/>
</dbReference>
<feature type="transmembrane region" description="Helical" evidence="8">
    <location>
        <begin position="331"/>
        <end position="353"/>
    </location>
</feature>
<protein>
    <submittedName>
        <fullName evidence="10">Sugar MFS transporter</fullName>
    </submittedName>
</protein>
<evidence type="ECO:0000256" key="5">
    <source>
        <dbReference type="ARBA" id="ARBA00022692"/>
    </source>
</evidence>
<feature type="transmembrane region" description="Helical" evidence="8">
    <location>
        <begin position="148"/>
        <end position="167"/>
    </location>
</feature>
<dbReference type="EMBL" id="JBHULC010000005">
    <property type="protein sequence ID" value="MFD2520410.1"/>
    <property type="molecule type" value="Genomic_DNA"/>
</dbReference>
<feature type="transmembrane region" description="Helical" evidence="8">
    <location>
        <begin position="279"/>
        <end position="298"/>
    </location>
</feature>
<keyword evidence="6 8" id="KW-1133">Transmembrane helix</keyword>
<reference evidence="11" key="1">
    <citation type="journal article" date="2019" name="Int. J. Syst. Evol. Microbiol.">
        <title>The Global Catalogue of Microorganisms (GCM) 10K type strain sequencing project: providing services to taxonomists for standard genome sequencing and annotation.</title>
        <authorList>
            <consortium name="The Broad Institute Genomics Platform"/>
            <consortium name="The Broad Institute Genome Sequencing Center for Infectious Disease"/>
            <person name="Wu L."/>
            <person name="Ma J."/>
        </authorList>
    </citation>
    <scope>NUCLEOTIDE SEQUENCE [LARGE SCALE GENOMIC DNA]</scope>
    <source>
        <strain evidence="11">KCTC 52344</strain>
    </source>
</reference>
<comment type="caution">
    <text evidence="10">The sequence shown here is derived from an EMBL/GenBank/DDBJ whole genome shotgun (WGS) entry which is preliminary data.</text>
</comment>
<dbReference type="InterPro" id="IPR020846">
    <property type="entry name" value="MFS_dom"/>
</dbReference>
<evidence type="ECO:0000313" key="11">
    <source>
        <dbReference type="Proteomes" id="UP001597510"/>
    </source>
</evidence>
<comment type="function">
    <text evidence="1">Intake of glucose and galactose.</text>
</comment>
<sequence>MEQNNKSYLMPLIMIGVLFFTFGYITWTNGTLIPFLKIACELKTDTQAFLVTSAFYMSYFFLSIPSSILLGKVGFKNGMVIGLIIVALGSLVFIPAANSRTFELFLAGLFIQGAGLSLLQTAVNPYVSILGPIESAAQRISLMGVANKLAGILAPIILGAIVLKGIGDLESKLEVTTDATEKAAILNELAQRIHTPYISLAIVLCLVAVLFWFSKLPEIKEEEEVKDGKSEKGSVFAFPNLVLGVLALILYVGAEVIAGDGIAQYGKNIGISLDEAKNFPAYTLATMLLGYFIGIFAIPKYLKQEKALMYSAILGLILTVAAIFTSGYTSIYFIAFMGLANALMWPAIFPLAIKGLGKFTKIGSALLIMGIGPGGGIIPLAYAEIGGEANPQRGFWIMAVCYIFILYFAVSGHKKKSW</sequence>
<dbReference type="InterPro" id="IPR011701">
    <property type="entry name" value="MFS"/>
</dbReference>
<dbReference type="Gene3D" id="1.20.1250.20">
    <property type="entry name" value="MFS general substrate transporter like domains"/>
    <property type="match status" value="2"/>
</dbReference>
<evidence type="ECO:0000256" key="4">
    <source>
        <dbReference type="ARBA" id="ARBA00022475"/>
    </source>
</evidence>
<feature type="transmembrane region" description="Helical" evidence="8">
    <location>
        <begin position="197"/>
        <end position="214"/>
    </location>
</feature>
<feature type="transmembrane region" description="Helical" evidence="8">
    <location>
        <begin position="394"/>
        <end position="410"/>
    </location>
</feature>
<comment type="subcellular location">
    <subcellularLocation>
        <location evidence="2">Cell inner membrane</location>
        <topology evidence="2">Multi-pass membrane protein</topology>
    </subcellularLocation>
</comment>
<dbReference type="PANTHER" id="PTHR43702:SF12">
    <property type="entry name" value="N-ACETYL GLUCOSAMINE TRANSPORTER NAGP"/>
    <property type="match status" value="1"/>
</dbReference>
<evidence type="ECO:0000256" key="8">
    <source>
        <dbReference type="SAM" id="Phobius"/>
    </source>
</evidence>
<dbReference type="CDD" id="cd17394">
    <property type="entry name" value="MFS_FucP_like"/>
    <property type="match status" value="1"/>
</dbReference>
<dbReference type="Pfam" id="PF07690">
    <property type="entry name" value="MFS_1"/>
    <property type="match status" value="1"/>
</dbReference>
<proteinExistence type="inferred from homology"/>
<evidence type="ECO:0000313" key="10">
    <source>
        <dbReference type="EMBL" id="MFD2520410.1"/>
    </source>
</evidence>
<feature type="transmembrane region" description="Helical" evidence="8">
    <location>
        <begin position="307"/>
        <end position="325"/>
    </location>
</feature>
<keyword evidence="4" id="KW-1003">Cell membrane</keyword>
<evidence type="ECO:0000256" key="3">
    <source>
        <dbReference type="ARBA" id="ARBA00009120"/>
    </source>
</evidence>
<accession>A0ABW5J427</accession>
<comment type="similarity">
    <text evidence="3">Belongs to the major facilitator superfamily. FHS transporter (TC 2.A.1.7) family.</text>
</comment>
<dbReference type="InterPro" id="IPR005964">
    <property type="entry name" value="Glc/Gal_transptr_bac"/>
</dbReference>
<dbReference type="PANTHER" id="PTHR43702">
    <property type="entry name" value="L-FUCOSE-PROTON SYMPORTER"/>
    <property type="match status" value="1"/>
</dbReference>
<dbReference type="InterPro" id="IPR036259">
    <property type="entry name" value="MFS_trans_sf"/>
</dbReference>
<feature type="transmembrane region" description="Helical" evidence="8">
    <location>
        <begin position="7"/>
        <end position="27"/>
    </location>
</feature>
<keyword evidence="5 8" id="KW-0812">Transmembrane</keyword>
<dbReference type="RefSeq" id="WP_340239059.1">
    <property type="nucleotide sequence ID" value="NZ_JBBEWC010000011.1"/>
</dbReference>
<dbReference type="InterPro" id="IPR050375">
    <property type="entry name" value="MFS_TsgA-like"/>
</dbReference>
<evidence type="ECO:0000256" key="2">
    <source>
        <dbReference type="ARBA" id="ARBA00004429"/>
    </source>
</evidence>
<feature type="transmembrane region" description="Helical" evidence="8">
    <location>
        <begin position="104"/>
        <end position="127"/>
    </location>
</feature>
<evidence type="ECO:0000259" key="9">
    <source>
        <dbReference type="PROSITE" id="PS50850"/>
    </source>
</evidence>